<feature type="compositionally biased region" description="Polar residues" evidence="2">
    <location>
        <begin position="399"/>
        <end position="418"/>
    </location>
</feature>
<feature type="region of interest" description="Disordered" evidence="2">
    <location>
        <begin position="779"/>
        <end position="872"/>
    </location>
</feature>
<dbReference type="SUPFAM" id="SSF53067">
    <property type="entry name" value="Actin-like ATPase domain"/>
    <property type="match status" value="2"/>
</dbReference>
<feature type="compositionally biased region" description="Acidic residues" evidence="2">
    <location>
        <begin position="562"/>
        <end position="583"/>
    </location>
</feature>
<name>A0A177VBI6_9BASI</name>
<evidence type="ECO:0000313" key="4">
    <source>
        <dbReference type="EMBL" id="KAE8263465.1"/>
    </source>
</evidence>
<evidence type="ECO:0000313" key="6">
    <source>
        <dbReference type="Proteomes" id="UP000836402"/>
    </source>
</evidence>
<feature type="compositionally biased region" description="Polar residues" evidence="2">
    <location>
        <begin position="832"/>
        <end position="843"/>
    </location>
</feature>
<protein>
    <recommendedName>
        <fullName evidence="7">Actin-related protein 8</fullName>
    </recommendedName>
</protein>
<dbReference type="Proteomes" id="UP000077671">
    <property type="component" value="Unassembled WGS sequence"/>
</dbReference>
<dbReference type="InterPro" id="IPR004000">
    <property type="entry name" value="Actin"/>
</dbReference>
<dbReference type="EMBL" id="LWDD02000139">
    <property type="protein sequence ID" value="KAE8263465.1"/>
    <property type="molecule type" value="Genomic_DNA"/>
</dbReference>
<organism evidence="4 5">
    <name type="scientific">Tilletia caries</name>
    <name type="common">wheat bunt fungus</name>
    <dbReference type="NCBI Taxonomy" id="13290"/>
    <lineage>
        <taxon>Eukaryota</taxon>
        <taxon>Fungi</taxon>
        <taxon>Dikarya</taxon>
        <taxon>Basidiomycota</taxon>
        <taxon>Ustilaginomycotina</taxon>
        <taxon>Exobasidiomycetes</taxon>
        <taxon>Tilletiales</taxon>
        <taxon>Tilletiaceae</taxon>
        <taxon>Tilletia</taxon>
    </lineage>
</organism>
<reference evidence="3" key="3">
    <citation type="submission" date="2020-10" db="EMBL/GenBank/DDBJ databases">
        <authorList>
            <person name="Sedaghatjoo S."/>
        </authorList>
    </citation>
    <scope>NUCLEOTIDE SEQUENCE</scope>
    <source>
        <strain evidence="3">AZH3</strain>
    </source>
</reference>
<feature type="compositionally biased region" description="Low complexity" evidence="2">
    <location>
        <begin position="110"/>
        <end position="128"/>
    </location>
</feature>
<gene>
    <name evidence="4" type="ORF">A4X03_0g1654</name>
    <name evidence="3" type="ORF">JKIAZH3_G7602</name>
</gene>
<dbReference type="Gene3D" id="3.90.640.10">
    <property type="entry name" value="Actin, Chain A, domain 4"/>
    <property type="match status" value="2"/>
</dbReference>
<sequence>MVLLKAAPRHAAGYALIELGAASVRVSLPDEVAQAVFEERPTKKLRTSKEGEDSNAVGEQTASVNAVLPDGQQKEGAAPNAGVAVSGPTGPPAGTEVSPDSDDELPSAHSSSRTGARVTSSTAATAPADPSEPLHRMPNLIARARTNDAATGKRIYVADQLLNDCSDYSSLHLRSPLERGFITDWAAQKVILDRAISVGLAGRPLAPRQPMAYTHAMAARTAKSTGVTAADVSFFEFGTDLDSRLLEERTTIFTEPYFNFPDSSAATDTILFEQYGVAAVWRVTPAQLVPFAPIFQKSHTAPPQEDISTLNTTGLSAPDCLLVVDLGHSSTNIVPLICAQARWDAARRLDIGGKLLTNLLKETLSFRQWDMMDETWLVQAIKERCCFLAPGPGVAVSQKTGTMDDSCDSPSSLLTGPRTSGIIPSASDPNIVRRRRNEVLRLIRTIPPSQWGLTLLVELCKLFPASNPITQDYVLPDYSEPSAHQSRKIGKESVTHSARTLGYVRRGAGSEFAKTAASRRRTRRREQAADDDMVADLSLPCERKAPKKKSHQGLFLLASQGDDSDSDNDGEDDDEDDDDEDFDPDKGGRKPGDGGSDSGDEGATGEGENDDDEEGAGSSEEDEEEDDDAQVLKMSSERFSIPEVLFAPGRIGLAEAPLHEAIADSIRACPEDVRDMMWSNIVLVGGGARLPGLRRRLQNELRSLAPEDMMIHIWEYAEPENAAAHGALALLRAPPDSAEARFFRAHTVTRTEWASAGAAVCRARFGGWMAMHDGSMHIRRDDDEDEEEEVGVEMNEVRARGGGVYQESSTVGPRSAMGKGKGKEKARPVGTGPSSGRSTTASAQMGDAPLRQKPKGRPKGSKNKKKEPIPAP</sequence>
<evidence type="ECO:0000313" key="3">
    <source>
        <dbReference type="EMBL" id="CAD6952541.1"/>
    </source>
</evidence>
<comment type="caution">
    <text evidence="4">The sequence shown here is derived from an EMBL/GenBank/DDBJ whole genome shotgun (WGS) entry which is preliminary data.</text>
</comment>
<feature type="region of interest" description="Disordered" evidence="2">
    <location>
        <begin position="399"/>
        <end position="420"/>
    </location>
</feature>
<reference evidence="4" key="2">
    <citation type="journal article" date="2019" name="IMA Fungus">
        <title>Genome sequencing and comparison of five Tilletia species to identify candidate genes for the detection of regulated species infecting wheat.</title>
        <authorList>
            <person name="Nguyen H.D.T."/>
            <person name="Sultana T."/>
            <person name="Kesanakurti P."/>
            <person name="Hambleton S."/>
        </authorList>
    </citation>
    <scope>NUCLEOTIDE SEQUENCE</scope>
    <source>
        <strain evidence="4">DAOMC 238032</strain>
    </source>
</reference>
<dbReference type="SMART" id="SM00268">
    <property type="entry name" value="ACTIN"/>
    <property type="match status" value="1"/>
</dbReference>
<evidence type="ECO:0000256" key="1">
    <source>
        <dbReference type="RuleBase" id="RU000487"/>
    </source>
</evidence>
<reference evidence="4" key="1">
    <citation type="submission" date="2016-04" db="EMBL/GenBank/DDBJ databases">
        <authorList>
            <person name="Nguyen H.D."/>
            <person name="Kesanakurti P."/>
            <person name="Cullis J."/>
            <person name="Levesque C.A."/>
            <person name="Hambleton S."/>
        </authorList>
    </citation>
    <scope>NUCLEOTIDE SEQUENCE</scope>
    <source>
        <strain evidence="4">DAOMC 238032</strain>
    </source>
</reference>
<dbReference type="Pfam" id="PF00022">
    <property type="entry name" value="Actin"/>
    <property type="match status" value="1"/>
</dbReference>
<accession>A0A177VBI6</accession>
<feature type="region of interest" description="Disordered" evidence="2">
    <location>
        <begin position="72"/>
        <end position="136"/>
    </location>
</feature>
<keyword evidence="6" id="KW-1185">Reference proteome</keyword>
<dbReference type="PANTHER" id="PTHR11937">
    <property type="entry name" value="ACTIN"/>
    <property type="match status" value="1"/>
</dbReference>
<feature type="compositionally biased region" description="Acidic residues" evidence="2">
    <location>
        <begin position="607"/>
        <end position="629"/>
    </location>
</feature>
<feature type="compositionally biased region" description="Acidic residues" evidence="2">
    <location>
        <begin position="782"/>
        <end position="791"/>
    </location>
</feature>
<dbReference type="InterPro" id="IPR043129">
    <property type="entry name" value="ATPase_NBD"/>
</dbReference>
<evidence type="ECO:0000256" key="2">
    <source>
        <dbReference type="SAM" id="MobiDB-lite"/>
    </source>
</evidence>
<evidence type="ECO:0000313" key="5">
    <source>
        <dbReference type="Proteomes" id="UP000077671"/>
    </source>
</evidence>
<feature type="region of interest" description="Disordered" evidence="2">
    <location>
        <begin position="557"/>
        <end position="630"/>
    </location>
</feature>
<feature type="compositionally biased region" description="Basic residues" evidence="2">
    <location>
        <begin position="852"/>
        <end position="865"/>
    </location>
</feature>
<proteinExistence type="inferred from homology"/>
<dbReference type="AlphaFoldDB" id="A0A177VBI6"/>
<dbReference type="Proteomes" id="UP000836402">
    <property type="component" value="Unassembled WGS sequence"/>
</dbReference>
<feature type="compositionally biased region" description="Gly residues" evidence="2">
    <location>
        <begin position="593"/>
        <end position="605"/>
    </location>
</feature>
<comment type="similarity">
    <text evidence="1">Belongs to the actin family.</text>
</comment>
<dbReference type="Gene3D" id="3.30.420.40">
    <property type="match status" value="3"/>
</dbReference>
<dbReference type="EMBL" id="CAJHJG010005770">
    <property type="protein sequence ID" value="CAD6952541.1"/>
    <property type="molecule type" value="Genomic_DNA"/>
</dbReference>
<feature type="region of interest" description="Disordered" evidence="2">
    <location>
        <begin position="510"/>
        <end position="531"/>
    </location>
</feature>
<evidence type="ECO:0008006" key="7">
    <source>
        <dbReference type="Google" id="ProtNLM"/>
    </source>
</evidence>